<keyword evidence="1" id="KW-1133">Transmembrane helix</keyword>
<gene>
    <name evidence="2" type="ORF">Sya03_53180</name>
</gene>
<accession>A0A8J4DLG2</accession>
<keyword evidence="3" id="KW-1185">Reference proteome</keyword>
<evidence type="ECO:0000313" key="3">
    <source>
        <dbReference type="Proteomes" id="UP000652013"/>
    </source>
</evidence>
<dbReference type="EMBL" id="BOOY01000036">
    <property type="protein sequence ID" value="GIJ05966.1"/>
    <property type="molecule type" value="Genomic_DNA"/>
</dbReference>
<proteinExistence type="predicted"/>
<protein>
    <submittedName>
        <fullName evidence="2">Uncharacterized protein</fullName>
    </submittedName>
</protein>
<comment type="caution">
    <text evidence="2">The sequence shown here is derived from an EMBL/GenBank/DDBJ whole genome shotgun (WGS) entry which is preliminary data.</text>
</comment>
<sequence length="258" mass="28430">MTLDDVVPHATRACPVRVHDDNGRRTATRIASERSTRGASIPISAAAATIKRRPFRRLLVALLAATALPLTVGAWVLTRPVAAGAEFGEGPDVEHNDVVIKTHRDVGQRMTDGQTTLQLYKGPVTLRSISFELEGDTVRQLGEPMVVELLPGARALMDTVDNYPLIADQLAERRLGEPRPVEGAVLTVRPGQEHTTYLILIGFEITTEGRTVKSQPDIEFTMEGSWRRHNLHLTMSRVFCSPKATFEAETCTFPDEAR</sequence>
<dbReference type="AlphaFoldDB" id="A0A8J4DLG2"/>
<dbReference type="Proteomes" id="UP000652013">
    <property type="component" value="Unassembled WGS sequence"/>
</dbReference>
<feature type="transmembrane region" description="Helical" evidence="1">
    <location>
        <begin position="58"/>
        <end position="77"/>
    </location>
</feature>
<keyword evidence="1" id="KW-0472">Membrane</keyword>
<evidence type="ECO:0000256" key="1">
    <source>
        <dbReference type="SAM" id="Phobius"/>
    </source>
</evidence>
<organism evidence="2 3">
    <name type="scientific">Spirilliplanes yamanashiensis</name>
    <dbReference type="NCBI Taxonomy" id="42233"/>
    <lineage>
        <taxon>Bacteria</taxon>
        <taxon>Bacillati</taxon>
        <taxon>Actinomycetota</taxon>
        <taxon>Actinomycetes</taxon>
        <taxon>Micromonosporales</taxon>
        <taxon>Micromonosporaceae</taxon>
        <taxon>Spirilliplanes</taxon>
    </lineage>
</organism>
<evidence type="ECO:0000313" key="2">
    <source>
        <dbReference type="EMBL" id="GIJ05966.1"/>
    </source>
</evidence>
<keyword evidence="1" id="KW-0812">Transmembrane</keyword>
<reference evidence="2" key="1">
    <citation type="submission" date="2021-01" db="EMBL/GenBank/DDBJ databases">
        <title>Whole genome shotgun sequence of Spirilliplanes yamanashiensis NBRC 15828.</title>
        <authorList>
            <person name="Komaki H."/>
            <person name="Tamura T."/>
        </authorList>
    </citation>
    <scope>NUCLEOTIDE SEQUENCE</scope>
    <source>
        <strain evidence="2">NBRC 15828</strain>
    </source>
</reference>
<name>A0A8J4DLG2_9ACTN</name>